<proteinExistence type="predicted"/>
<dbReference type="Proteomes" id="UP000053766">
    <property type="component" value="Unassembled WGS sequence"/>
</dbReference>
<dbReference type="AlphaFoldDB" id="A0A0D8Y2P4"/>
<reference evidence="1 2" key="1">
    <citation type="submission" date="2013-11" db="EMBL/GenBank/DDBJ databases">
        <title>Draft genome of the bovine lungworm Dictyocaulus viviparus.</title>
        <authorList>
            <person name="Mitreva M."/>
        </authorList>
    </citation>
    <scope>NUCLEOTIDE SEQUENCE [LARGE SCALE GENOMIC DNA]</scope>
    <source>
        <strain evidence="1 2">HannoverDv2000</strain>
    </source>
</reference>
<accession>A0A0D8Y2P4</accession>
<evidence type="ECO:0000313" key="2">
    <source>
        <dbReference type="Proteomes" id="UP000053766"/>
    </source>
</evidence>
<organism evidence="1 2">
    <name type="scientific">Dictyocaulus viviparus</name>
    <name type="common">Bovine lungworm</name>
    <dbReference type="NCBI Taxonomy" id="29172"/>
    <lineage>
        <taxon>Eukaryota</taxon>
        <taxon>Metazoa</taxon>
        <taxon>Ecdysozoa</taxon>
        <taxon>Nematoda</taxon>
        <taxon>Chromadorea</taxon>
        <taxon>Rhabditida</taxon>
        <taxon>Rhabditina</taxon>
        <taxon>Rhabditomorpha</taxon>
        <taxon>Strongyloidea</taxon>
        <taxon>Metastrongylidae</taxon>
        <taxon>Dictyocaulus</taxon>
    </lineage>
</organism>
<gene>
    <name evidence="1" type="ORF">DICVIV_05031</name>
</gene>
<name>A0A0D8Y2P4_DICVI</name>
<keyword evidence="2" id="KW-1185">Reference proteome</keyword>
<evidence type="ECO:0000313" key="1">
    <source>
        <dbReference type="EMBL" id="KJH48841.1"/>
    </source>
</evidence>
<dbReference type="EMBL" id="KN716254">
    <property type="protein sequence ID" value="KJH48841.1"/>
    <property type="molecule type" value="Genomic_DNA"/>
</dbReference>
<sequence length="88" mass="10514">MFSLNAVWFESCTIFYQRNSIRNIGREEIWDYPVVFPLFAWRHLIDDTKERLDDDLLRLSSMLNAILKRALRYGHHSFITLVIGINKI</sequence>
<protein>
    <submittedName>
        <fullName evidence="1">Uncharacterized protein</fullName>
    </submittedName>
</protein>
<reference evidence="2" key="2">
    <citation type="journal article" date="2016" name="Sci. Rep.">
        <title>Dictyocaulus viviparus genome, variome and transcriptome elucidate lungworm biology and support future intervention.</title>
        <authorList>
            <person name="McNulty S.N."/>
            <person name="Strube C."/>
            <person name="Rosa B.A."/>
            <person name="Martin J.C."/>
            <person name="Tyagi R."/>
            <person name="Choi Y.J."/>
            <person name="Wang Q."/>
            <person name="Hallsworth Pepin K."/>
            <person name="Zhang X."/>
            <person name="Ozersky P."/>
            <person name="Wilson R.K."/>
            <person name="Sternberg P.W."/>
            <person name="Gasser R.B."/>
            <person name="Mitreva M."/>
        </authorList>
    </citation>
    <scope>NUCLEOTIDE SEQUENCE [LARGE SCALE GENOMIC DNA]</scope>
    <source>
        <strain evidence="2">HannoverDv2000</strain>
    </source>
</reference>